<feature type="compositionally biased region" description="Polar residues" evidence="1">
    <location>
        <begin position="164"/>
        <end position="194"/>
    </location>
</feature>
<reference evidence="2 3" key="1">
    <citation type="submission" date="2020-04" db="EMBL/GenBank/DDBJ databases">
        <title>Plant Genome Project.</title>
        <authorList>
            <person name="Zhang R.-G."/>
        </authorList>
    </citation>
    <scope>NUCLEOTIDE SEQUENCE [LARGE SCALE GENOMIC DNA]</scope>
    <source>
        <strain evidence="2">YNK0</strain>
        <tissue evidence="2">Leaf</tissue>
    </source>
</reference>
<feature type="region of interest" description="Disordered" evidence="1">
    <location>
        <begin position="103"/>
        <end position="194"/>
    </location>
</feature>
<sequence>MQADQTVISLRPGGGGNRGIRFLGPTFGASSFSGSGSLSFSSDLQLLRPHGGASPLKSGDSRFEGRERIQYTRDQLLQLREAGEVPEEILKIKQEIEAELFGEDQNWGHGESNLQPHSQSHYSGPDNRDWRGRSSQLPASGEERSWEAIRDNQEFSSRLESRQQESNQFNRQEQLNSQFARAQISSNLGVNKYS</sequence>
<keyword evidence="3" id="KW-1185">Reference proteome</keyword>
<dbReference type="Proteomes" id="UP000655225">
    <property type="component" value="Unassembled WGS sequence"/>
</dbReference>
<dbReference type="OrthoDB" id="514777at2759"/>
<dbReference type="EMBL" id="JABCRI010000004">
    <property type="protein sequence ID" value="KAF8407281.1"/>
    <property type="molecule type" value="Genomic_DNA"/>
</dbReference>
<accession>A0A835DKW4</accession>
<name>A0A835DKW4_TETSI</name>
<dbReference type="AlphaFoldDB" id="A0A835DKW4"/>
<protein>
    <submittedName>
        <fullName evidence="2">Uncharacterized protein</fullName>
    </submittedName>
</protein>
<evidence type="ECO:0000256" key="1">
    <source>
        <dbReference type="SAM" id="MobiDB-lite"/>
    </source>
</evidence>
<evidence type="ECO:0000313" key="2">
    <source>
        <dbReference type="EMBL" id="KAF8407281.1"/>
    </source>
</evidence>
<comment type="caution">
    <text evidence="2">The sequence shown here is derived from an EMBL/GenBank/DDBJ whole genome shotgun (WGS) entry which is preliminary data.</text>
</comment>
<evidence type="ECO:0000313" key="3">
    <source>
        <dbReference type="Proteomes" id="UP000655225"/>
    </source>
</evidence>
<gene>
    <name evidence="2" type="ORF">HHK36_006408</name>
</gene>
<proteinExistence type="predicted"/>
<feature type="compositionally biased region" description="Polar residues" evidence="1">
    <location>
        <begin position="112"/>
        <end position="122"/>
    </location>
</feature>
<feature type="compositionally biased region" description="Basic and acidic residues" evidence="1">
    <location>
        <begin position="141"/>
        <end position="163"/>
    </location>
</feature>
<feature type="region of interest" description="Disordered" evidence="1">
    <location>
        <begin position="46"/>
        <end position="67"/>
    </location>
</feature>
<organism evidence="2 3">
    <name type="scientific">Tetracentron sinense</name>
    <name type="common">Spur-leaf</name>
    <dbReference type="NCBI Taxonomy" id="13715"/>
    <lineage>
        <taxon>Eukaryota</taxon>
        <taxon>Viridiplantae</taxon>
        <taxon>Streptophyta</taxon>
        <taxon>Embryophyta</taxon>
        <taxon>Tracheophyta</taxon>
        <taxon>Spermatophyta</taxon>
        <taxon>Magnoliopsida</taxon>
        <taxon>Trochodendrales</taxon>
        <taxon>Trochodendraceae</taxon>
        <taxon>Tetracentron</taxon>
    </lineage>
</organism>
<dbReference type="OMA" id="TWGRSEN"/>